<gene>
    <name evidence="2" type="ORF">TESG_07937</name>
</gene>
<feature type="compositionally biased region" description="Basic and acidic residues" evidence="1">
    <location>
        <begin position="90"/>
        <end position="101"/>
    </location>
</feature>
<evidence type="ECO:0000256" key="1">
    <source>
        <dbReference type="SAM" id="MobiDB-lite"/>
    </source>
</evidence>
<dbReference type="HOGENOM" id="CLU_2293725_0_0_1"/>
<accession>F2SAN8</accession>
<protein>
    <submittedName>
        <fullName evidence="2">Uncharacterized protein</fullName>
    </submittedName>
</protein>
<dbReference type="EMBL" id="GG698546">
    <property type="protein sequence ID" value="EGE00638.1"/>
    <property type="molecule type" value="Genomic_DNA"/>
</dbReference>
<feature type="region of interest" description="Disordered" evidence="1">
    <location>
        <begin position="76"/>
        <end position="113"/>
    </location>
</feature>
<name>F2SAN8_TRIT1</name>
<evidence type="ECO:0000313" key="3">
    <source>
        <dbReference type="Proteomes" id="UP000009172"/>
    </source>
</evidence>
<proteinExistence type="predicted"/>
<evidence type="ECO:0000313" key="2">
    <source>
        <dbReference type="EMBL" id="EGE00638.1"/>
    </source>
</evidence>
<organism evidence="2 3">
    <name type="scientific">Trichophyton tonsurans (strain CBS 112818)</name>
    <name type="common">Scalp ringworm fungus</name>
    <dbReference type="NCBI Taxonomy" id="647933"/>
    <lineage>
        <taxon>Eukaryota</taxon>
        <taxon>Fungi</taxon>
        <taxon>Dikarya</taxon>
        <taxon>Ascomycota</taxon>
        <taxon>Pezizomycotina</taxon>
        <taxon>Eurotiomycetes</taxon>
        <taxon>Eurotiomycetidae</taxon>
        <taxon>Onygenales</taxon>
        <taxon>Arthrodermataceae</taxon>
        <taxon>Trichophyton</taxon>
    </lineage>
</organism>
<reference evidence="3" key="1">
    <citation type="journal article" date="2012" name="MBio">
        <title>Comparative genome analysis of Trichophyton rubrum and related dermatophytes reveals candidate genes involved in infection.</title>
        <authorList>
            <person name="Martinez D.A."/>
            <person name="Oliver B.G."/>
            <person name="Graeser Y."/>
            <person name="Goldberg J.M."/>
            <person name="Li W."/>
            <person name="Martinez-Rossi N.M."/>
            <person name="Monod M."/>
            <person name="Shelest E."/>
            <person name="Barton R.C."/>
            <person name="Birch E."/>
            <person name="Brakhage A.A."/>
            <person name="Chen Z."/>
            <person name="Gurr S.J."/>
            <person name="Heiman D."/>
            <person name="Heitman J."/>
            <person name="Kosti I."/>
            <person name="Rossi A."/>
            <person name="Saif S."/>
            <person name="Samalova M."/>
            <person name="Saunders C.W."/>
            <person name="Shea T."/>
            <person name="Summerbell R.C."/>
            <person name="Xu J."/>
            <person name="Young S."/>
            <person name="Zeng Q."/>
            <person name="Birren B.W."/>
            <person name="Cuomo C.A."/>
            <person name="White T.C."/>
        </authorList>
    </citation>
    <scope>NUCLEOTIDE SEQUENCE [LARGE SCALE GENOMIC DNA]</scope>
    <source>
        <strain evidence="3">CBS 112818</strain>
    </source>
</reference>
<dbReference type="Proteomes" id="UP000009172">
    <property type="component" value="Unassembled WGS sequence"/>
</dbReference>
<dbReference type="AlphaFoldDB" id="F2SAN8"/>
<sequence>MYILAGSEAAGTLDRDDAADGRRVLGGRRSSFSSVVCRPLWRSWFRVQGSLSVDGLEAVLAVDEAEGEGEVEVGVWRLRREKEEEEEEEEGKKQKSHQKEPKRARKAQRPEAD</sequence>
<keyword evidence="3" id="KW-1185">Reference proteome</keyword>